<dbReference type="AlphaFoldDB" id="F3FUL9"/>
<feature type="non-terminal residue" evidence="1">
    <location>
        <position position="22"/>
    </location>
</feature>
<dbReference type="HOGENOM" id="CLU_3425801_0_0_6"/>
<evidence type="ECO:0000313" key="1">
    <source>
        <dbReference type="EMBL" id="EGH33911.1"/>
    </source>
</evidence>
<evidence type="ECO:0000313" key="2">
    <source>
        <dbReference type="Proteomes" id="UP000004471"/>
    </source>
</evidence>
<reference evidence="1 2" key="1">
    <citation type="journal article" date="2011" name="PLoS Pathog.">
        <title>Dynamic evolution of pathogenicity revealed by sequencing and comparative genomics of 19 Pseudomonas syringae isolates.</title>
        <authorList>
            <person name="Baltrus D.A."/>
            <person name="Nishimura M.T."/>
            <person name="Romanchuk A."/>
            <person name="Chang J.H."/>
            <person name="Mukhtar M.S."/>
            <person name="Cherkis K."/>
            <person name="Roach J."/>
            <person name="Grant S.R."/>
            <person name="Jones C.D."/>
            <person name="Dangl J.L."/>
        </authorList>
    </citation>
    <scope>NUCLEOTIDE SEQUENCE [LARGE SCALE GENOMIC DNA]</scope>
    <source>
        <strain evidence="2">M301072PT</strain>
    </source>
</reference>
<dbReference type="EMBL" id="AEAH01002037">
    <property type="protein sequence ID" value="EGH33911.1"/>
    <property type="molecule type" value="Genomic_DNA"/>
</dbReference>
<accession>F3FUL9</accession>
<proteinExistence type="predicted"/>
<name>F3FUL9_PSESX</name>
<gene>
    <name evidence="1" type="ORF">PSYJA_35327</name>
</gene>
<sequence>MHFTIQREALLKPLQLVAGVVE</sequence>
<protein>
    <recommendedName>
        <fullName evidence="3">DNA polymerase III subunit beta</fullName>
    </recommendedName>
</protein>
<dbReference type="Proteomes" id="UP000004471">
    <property type="component" value="Unassembled WGS sequence"/>
</dbReference>
<comment type="caution">
    <text evidence="1">The sequence shown here is derived from an EMBL/GenBank/DDBJ whole genome shotgun (WGS) entry which is preliminary data.</text>
</comment>
<evidence type="ECO:0008006" key="3">
    <source>
        <dbReference type="Google" id="ProtNLM"/>
    </source>
</evidence>
<organism evidence="1 2">
    <name type="scientific">Pseudomonas syringae pv. japonica str. M301072</name>
    <dbReference type="NCBI Taxonomy" id="629262"/>
    <lineage>
        <taxon>Bacteria</taxon>
        <taxon>Pseudomonadati</taxon>
        <taxon>Pseudomonadota</taxon>
        <taxon>Gammaproteobacteria</taxon>
        <taxon>Pseudomonadales</taxon>
        <taxon>Pseudomonadaceae</taxon>
        <taxon>Pseudomonas</taxon>
        <taxon>Pseudomonas syringae</taxon>
    </lineage>
</organism>